<evidence type="ECO:0000313" key="2">
    <source>
        <dbReference type="Proteomes" id="UP000054166"/>
    </source>
</evidence>
<reference evidence="1 2" key="1">
    <citation type="submission" date="2014-04" db="EMBL/GenBank/DDBJ databases">
        <authorList>
            <consortium name="DOE Joint Genome Institute"/>
            <person name="Kuo A."/>
            <person name="Tarkka M."/>
            <person name="Buscot F."/>
            <person name="Kohler A."/>
            <person name="Nagy L.G."/>
            <person name="Floudas D."/>
            <person name="Copeland A."/>
            <person name="Barry K.W."/>
            <person name="Cichocki N."/>
            <person name="Veneault-Fourrey C."/>
            <person name="LaButti K."/>
            <person name="Lindquist E.A."/>
            <person name="Lipzen A."/>
            <person name="Lundell T."/>
            <person name="Morin E."/>
            <person name="Murat C."/>
            <person name="Sun H."/>
            <person name="Tunlid A."/>
            <person name="Henrissat B."/>
            <person name="Grigoriev I.V."/>
            <person name="Hibbett D.S."/>
            <person name="Martin F."/>
            <person name="Nordberg H.P."/>
            <person name="Cantor M.N."/>
            <person name="Hua S.X."/>
        </authorList>
    </citation>
    <scope>NUCLEOTIDE SEQUENCE [LARGE SCALE GENOMIC DNA]</scope>
    <source>
        <strain evidence="1 2">F 1598</strain>
    </source>
</reference>
<dbReference type="EMBL" id="KN832983">
    <property type="protein sequence ID" value="KIM85973.1"/>
    <property type="molecule type" value="Genomic_DNA"/>
</dbReference>
<sequence>MANGSIINILQGPQQCSRLWHMLDFLFTLAITHKYYNIFTRALYNVSNERNMLAPSQLVAEHKTIERFL</sequence>
<proteinExistence type="predicted"/>
<dbReference type="AlphaFoldDB" id="A0A0C3BI34"/>
<organism evidence="1 2">
    <name type="scientific">Piloderma croceum (strain F 1598)</name>
    <dbReference type="NCBI Taxonomy" id="765440"/>
    <lineage>
        <taxon>Eukaryota</taxon>
        <taxon>Fungi</taxon>
        <taxon>Dikarya</taxon>
        <taxon>Basidiomycota</taxon>
        <taxon>Agaricomycotina</taxon>
        <taxon>Agaricomycetes</taxon>
        <taxon>Agaricomycetidae</taxon>
        <taxon>Atheliales</taxon>
        <taxon>Atheliaceae</taxon>
        <taxon>Piloderma</taxon>
    </lineage>
</organism>
<dbReference type="HOGENOM" id="CLU_2776798_0_0_1"/>
<reference evidence="2" key="2">
    <citation type="submission" date="2015-01" db="EMBL/GenBank/DDBJ databases">
        <title>Evolutionary Origins and Diversification of the Mycorrhizal Mutualists.</title>
        <authorList>
            <consortium name="DOE Joint Genome Institute"/>
            <consortium name="Mycorrhizal Genomics Consortium"/>
            <person name="Kohler A."/>
            <person name="Kuo A."/>
            <person name="Nagy L.G."/>
            <person name="Floudas D."/>
            <person name="Copeland A."/>
            <person name="Barry K.W."/>
            <person name="Cichocki N."/>
            <person name="Veneault-Fourrey C."/>
            <person name="LaButti K."/>
            <person name="Lindquist E.A."/>
            <person name="Lipzen A."/>
            <person name="Lundell T."/>
            <person name="Morin E."/>
            <person name="Murat C."/>
            <person name="Riley R."/>
            <person name="Ohm R."/>
            <person name="Sun H."/>
            <person name="Tunlid A."/>
            <person name="Henrissat B."/>
            <person name="Grigoriev I.V."/>
            <person name="Hibbett D.S."/>
            <person name="Martin F."/>
        </authorList>
    </citation>
    <scope>NUCLEOTIDE SEQUENCE [LARGE SCALE GENOMIC DNA]</scope>
    <source>
        <strain evidence="2">F 1598</strain>
    </source>
</reference>
<gene>
    <name evidence="1" type="ORF">PILCRDRAFT_329949</name>
</gene>
<accession>A0A0C3BI34</accession>
<keyword evidence="2" id="KW-1185">Reference proteome</keyword>
<evidence type="ECO:0000313" key="1">
    <source>
        <dbReference type="EMBL" id="KIM85973.1"/>
    </source>
</evidence>
<dbReference type="Proteomes" id="UP000054166">
    <property type="component" value="Unassembled WGS sequence"/>
</dbReference>
<name>A0A0C3BI34_PILCF</name>
<protein>
    <submittedName>
        <fullName evidence="1">Uncharacterized protein</fullName>
    </submittedName>
</protein>
<dbReference type="InParanoid" id="A0A0C3BI34"/>